<comment type="similarity">
    <text evidence="1 2">Belongs to the UPF0251 family.</text>
</comment>
<evidence type="ECO:0000313" key="4">
    <source>
        <dbReference type="Proteomes" id="UP000231098"/>
    </source>
</evidence>
<proteinExistence type="inferred from homology"/>
<dbReference type="InterPro" id="IPR002852">
    <property type="entry name" value="UPF0251"/>
</dbReference>
<protein>
    <recommendedName>
        <fullName evidence="2">UPF0251 protein COT51_00055</fullName>
    </recommendedName>
</protein>
<comment type="caution">
    <text evidence="3">The sequence shown here is derived from an EMBL/GenBank/DDBJ whole genome shotgun (WGS) entry which is preliminary data.</text>
</comment>
<dbReference type="Proteomes" id="UP000231098">
    <property type="component" value="Unassembled WGS sequence"/>
</dbReference>
<dbReference type="EMBL" id="PEYV01000001">
    <property type="protein sequence ID" value="PIS21952.1"/>
    <property type="molecule type" value="Genomic_DNA"/>
</dbReference>
<dbReference type="PANTHER" id="PTHR37478">
    <property type="match status" value="1"/>
</dbReference>
<evidence type="ECO:0000256" key="1">
    <source>
        <dbReference type="ARBA" id="ARBA00009350"/>
    </source>
</evidence>
<evidence type="ECO:0000256" key="2">
    <source>
        <dbReference type="HAMAP-Rule" id="MF_00674"/>
    </source>
</evidence>
<name>A0A2H0XAL2_UNCKA</name>
<gene>
    <name evidence="3" type="ORF">COT51_00055</name>
</gene>
<evidence type="ECO:0000313" key="3">
    <source>
        <dbReference type="EMBL" id="PIS21952.1"/>
    </source>
</evidence>
<organism evidence="3 4">
    <name type="scientific">candidate division WWE3 bacterium CG08_land_8_20_14_0_20_41_15</name>
    <dbReference type="NCBI Taxonomy" id="1975086"/>
    <lineage>
        <taxon>Bacteria</taxon>
        <taxon>Katanobacteria</taxon>
    </lineage>
</organism>
<dbReference type="AlphaFoldDB" id="A0A2H0XAL2"/>
<dbReference type="PANTHER" id="PTHR37478:SF2">
    <property type="entry name" value="UPF0251 PROTEIN TK0562"/>
    <property type="match status" value="1"/>
</dbReference>
<reference evidence="4" key="1">
    <citation type="submission" date="2017-09" db="EMBL/GenBank/DDBJ databases">
        <title>Depth-based differentiation of microbial function through sediment-hosted aquifers and enrichment of novel symbionts in the deep terrestrial subsurface.</title>
        <authorList>
            <person name="Probst A.J."/>
            <person name="Ladd B."/>
            <person name="Jarett J.K."/>
            <person name="Geller-Mcgrath D.E."/>
            <person name="Sieber C.M.K."/>
            <person name="Emerson J.B."/>
            <person name="Anantharaman K."/>
            <person name="Thomas B.C."/>
            <person name="Malmstrom R."/>
            <person name="Stieglmeier M."/>
            <person name="Klingl A."/>
            <person name="Woyke T."/>
            <person name="Ryan C.M."/>
            <person name="Banfield J.F."/>
        </authorList>
    </citation>
    <scope>NUCLEOTIDE SEQUENCE [LARGE SCALE GENOMIC DNA]</scope>
</reference>
<accession>A0A2H0XAL2</accession>
<dbReference type="Pfam" id="PF02001">
    <property type="entry name" value="DUF134"/>
    <property type="match status" value="1"/>
</dbReference>
<sequence length="100" mass="11396">MSRPKIPRCVRFNPDVYYFKPQGIPLRELEEVILLPDELEALKLYDVDGLEQTKAAAKMKISQPTFARILDLANKKVADALIEGKAIRIESKKINSKRVT</sequence>
<dbReference type="HAMAP" id="MF_00674">
    <property type="entry name" value="UPF0251"/>
    <property type="match status" value="1"/>
</dbReference>